<dbReference type="GO" id="GO:0003677">
    <property type="term" value="F:DNA binding"/>
    <property type="evidence" value="ECO:0007669"/>
    <property type="project" value="UniProtKB-KW"/>
</dbReference>
<feature type="domain" description="RNA polymerase sigma-70 region 2" evidence="7">
    <location>
        <begin position="23"/>
        <end position="88"/>
    </location>
</feature>
<dbReference type="InterPro" id="IPR013325">
    <property type="entry name" value="RNA_pol_sigma_r2"/>
</dbReference>
<dbReference type="InterPro" id="IPR013324">
    <property type="entry name" value="RNA_pol_sigma_r3/r4-like"/>
</dbReference>
<dbReference type="InterPro" id="IPR036388">
    <property type="entry name" value="WH-like_DNA-bd_sf"/>
</dbReference>
<dbReference type="GO" id="GO:0006950">
    <property type="term" value="P:response to stress"/>
    <property type="evidence" value="ECO:0007669"/>
    <property type="project" value="UniProtKB-ARBA"/>
</dbReference>
<dbReference type="KEGG" id="tum:CBW65_11710"/>
<dbReference type="Gene3D" id="1.10.1740.10">
    <property type="match status" value="1"/>
</dbReference>
<feature type="domain" description="RNA polymerase sigma factor 70 region 4 type 2" evidence="8">
    <location>
        <begin position="119"/>
        <end position="171"/>
    </location>
</feature>
<dbReference type="GO" id="GO:0016987">
    <property type="term" value="F:sigma factor activity"/>
    <property type="evidence" value="ECO:0007669"/>
    <property type="project" value="UniProtKB-KW"/>
</dbReference>
<comment type="similarity">
    <text evidence="1 6">Belongs to the sigma-70 factor family. ECF subfamily.</text>
</comment>
<dbReference type="InterPro" id="IPR039425">
    <property type="entry name" value="RNA_pol_sigma-70-like"/>
</dbReference>
<name>A0A1Y0IQF5_9BACL</name>
<dbReference type="Pfam" id="PF04542">
    <property type="entry name" value="Sigma70_r2"/>
    <property type="match status" value="1"/>
</dbReference>
<dbReference type="InterPro" id="IPR013249">
    <property type="entry name" value="RNA_pol_sigma70_r4_t2"/>
</dbReference>
<evidence type="ECO:0000259" key="7">
    <source>
        <dbReference type="Pfam" id="PF04542"/>
    </source>
</evidence>
<dbReference type="AlphaFoldDB" id="A0A1Y0IQF5"/>
<dbReference type="PANTHER" id="PTHR43133:SF52">
    <property type="entry name" value="ECF RNA POLYMERASE SIGMA FACTOR SIGL"/>
    <property type="match status" value="1"/>
</dbReference>
<protein>
    <recommendedName>
        <fullName evidence="6">RNA polymerase sigma factor</fullName>
    </recommendedName>
</protein>
<gene>
    <name evidence="9" type="ORF">CBW65_11710</name>
</gene>
<evidence type="ECO:0000259" key="8">
    <source>
        <dbReference type="Pfam" id="PF08281"/>
    </source>
</evidence>
<dbReference type="NCBIfam" id="TIGR02937">
    <property type="entry name" value="sigma70-ECF"/>
    <property type="match status" value="1"/>
</dbReference>
<dbReference type="EMBL" id="CP021434">
    <property type="protein sequence ID" value="ARU61603.1"/>
    <property type="molecule type" value="Genomic_DNA"/>
</dbReference>
<evidence type="ECO:0000256" key="4">
    <source>
        <dbReference type="ARBA" id="ARBA00023125"/>
    </source>
</evidence>
<dbReference type="CDD" id="cd06171">
    <property type="entry name" value="Sigma70_r4"/>
    <property type="match status" value="1"/>
</dbReference>
<proteinExistence type="inferred from homology"/>
<evidence type="ECO:0000313" key="9">
    <source>
        <dbReference type="EMBL" id="ARU61603.1"/>
    </source>
</evidence>
<dbReference type="InterPro" id="IPR014284">
    <property type="entry name" value="RNA_pol_sigma-70_dom"/>
</dbReference>
<evidence type="ECO:0000256" key="1">
    <source>
        <dbReference type="ARBA" id="ARBA00010641"/>
    </source>
</evidence>
<sequence>MRMKFNGGRGEGSMVEHDFDEWYRLYHRDVFAYIGYQVRSRQDVEDIAQEVFVRVLVGADRFQGLAAPKTWILAIARRAVADWYRKKRFKNLFSLSEVHDIASDELSLYERAERSAKEDALRDALLKLKKDDRDVVVLRMIHEFSTEETAAIFGWTSAKTRTKLHRALKKLQEMLGGDPLFEQMARKAAEEGVSMQ</sequence>
<keyword evidence="10" id="KW-1185">Reference proteome</keyword>
<dbReference type="SUPFAM" id="SSF88946">
    <property type="entry name" value="Sigma2 domain of RNA polymerase sigma factors"/>
    <property type="match status" value="1"/>
</dbReference>
<organism evidence="9 10">
    <name type="scientific">Tumebacillus avium</name>
    <dbReference type="NCBI Taxonomy" id="1903704"/>
    <lineage>
        <taxon>Bacteria</taxon>
        <taxon>Bacillati</taxon>
        <taxon>Bacillota</taxon>
        <taxon>Bacilli</taxon>
        <taxon>Bacillales</taxon>
        <taxon>Alicyclobacillaceae</taxon>
        <taxon>Tumebacillus</taxon>
    </lineage>
</organism>
<evidence type="ECO:0000256" key="2">
    <source>
        <dbReference type="ARBA" id="ARBA00023015"/>
    </source>
</evidence>
<dbReference type="InterPro" id="IPR000838">
    <property type="entry name" value="RNA_pol_sigma70_ECF_CS"/>
</dbReference>
<dbReference type="SUPFAM" id="SSF88659">
    <property type="entry name" value="Sigma3 and sigma4 domains of RNA polymerase sigma factors"/>
    <property type="match status" value="1"/>
</dbReference>
<keyword evidence="5 6" id="KW-0804">Transcription</keyword>
<keyword evidence="3 6" id="KW-0731">Sigma factor</keyword>
<evidence type="ECO:0000313" key="10">
    <source>
        <dbReference type="Proteomes" id="UP000195437"/>
    </source>
</evidence>
<dbReference type="InterPro" id="IPR007627">
    <property type="entry name" value="RNA_pol_sigma70_r2"/>
</dbReference>
<accession>A0A1Y0IQF5</accession>
<reference evidence="10" key="1">
    <citation type="submission" date="2017-05" db="EMBL/GenBank/DDBJ databases">
        <authorList>
            <person name="Sung H."/>
        </authorList>
    </citation>
    <scope>NUCLEOTIDE SEQUENCE [LARGE SCALE GENOMIC DNA]</scope>
    <source>
        <strain evidence="10">AR23208</strain>
    </source>
</reference>
<dbReference type="GO" id="GO:0006352">
    <property type="term" value="P:DNA-templated transcription initiation"/>
    <property type="evidence" value="ECO:0007669"/>
    <property type="project" value="InterPro"/>
</dbReference>
<keyword evidence="4 6" id="KW-0238">DNA-binding</keyword>
<dbReference type="Proteomes" id="UP000195437">
    <property type="component" value="Chromosome"/>
</dbReference>
<evidence type="ECO:0000256" key="3">
    <source>
        <dbReference type="ARBA" id="ARBA00023082"/>
    </source>
</evidence>
<keyword evidence="2 6" id="KW-0805">Transcription regulation</keyword>
<evidence type="ECO:0000256" key="5">
    <source>
        <dbReference type="ARBA" id="ARBA00023163"/>
    </source>
</evidence>
<dbReference type="PROSITE" id="PS01063">
    <property type="entry name" value="SIGMA70_ECF"/>
    <property type="match status" value="1"/>
</dbReference>
<dbReference type="Gene3D" id="1.10.10.10">
    <property type="entry name" value="Winged helix-like DNA-binding domain superfamily/Winged helix DNA-binding domain"/>
    <property type="match status" value="1"/>
</dbReference>
<dbReference type="Pfam" id="PF08281">
    <property type="entry name" value="Sigma70_r4_2"/>
    <property type="match status" value="1"/>
</dbReference>
<dbReference type="PANTHER" id="PTHR43133">
    <property type="entry name" value="RNA POLYMERASE ECF-TYPE SIGMA FACTO"/>
    <property type="match status" value="1"/>
</dbReference>
<evidence type="ECO:0000256" key="6">
    <source>
        <dbReference type="RuleBase" id="RU000716"/>
    </source>
</evidence>